<accession>R7WAN6</accession>
<reference evidence="1" key="1">
    <citation type="submission" date="2015-06" db="UniProtKB">
        <authorList>
            <consortium name="EnsemblPlants"/>
        </authorList>
    </citation>
    <scope>IDENTIFICATION</scope>
</reference>
<dbReference type="AlphaFoldDB" id="R7WAN6"/>
<sequence length="154" mass="18100">MVREDGAVVFYYARYADDMVFGLPRGDKSTLVTQGLKKVLARVLRELLQGFTSTEIFRKQPGRLQIIGLPLSLKSEGQLHVGIPSKRWEKRMTLVRIENRRRREREHARIYSMGWLQEATTYEVESIIFRFFQHLIRNRAQKFLEEKGMPTTNA</sequence>
<proteinExistence type="predicted"/>
<evidence type="ECO:0000313" key="1">
    <source>
        <dbReference type="EnsemblPlants" id="EMT18713"/>
    </source>
</evidence>
<dbReference type="EnsemblPlants" id="EMT18713">
    <property type="protein sequence ID" value="EMT18713"/>
    <property type="gene ID" value="F775_26883"/>
</dbReference>
<organism evidence="1">
    <name type="scientific">Aegilops tauschii</name>
    <name type="common">Tausch's goatgrass</name>
    <name type="synonym">Aegilops squarrosa</name>
    <dbReference type="NCBI Taxonomy" id="37682"/>
    <lineage>
        <taxon>Eukaryota</taxon>
        <taxon>Viridiplantae</taxon>
        <taxon>Streptophyta</taxon>
        <taxon>Embryophyta</taxon>
        <taxon>Tracheophyta</taxon>
        <taxon>Spermatophyta</taxon>
        <taxon>Magnoliopsida</taxon>
        <taxon>Liliopsida</taxon>
        <taxon>Poales</taxon>
        <taxon>Poaceae</taxon>
        <taxon>BOP clade</taxon>
        <taxon>Pooideae</taxon>
        <taxon>Triticodae</taxon>
        <taxon>Triticeae</taxon>
        <taxon>Triticinae</taxon>
        <taxon>Aegilops</taxon>
    </lineage>
</organism>
<name>R7WAN6_AEGTA</name>
<protein>
    <submittedName>
        <fullName evidence="1">Uncharacterized protein</fullName>
    </submittedName>
</protein>